<dbReference type="InterPro" id="IPR017926">
    <property type="entry name" value="GATASE"/>
</dbReference>
<keyword evidence="3" id="KW-0028">Amino-acid biosynthesis</keyword>
<dbReference type="InterPro" id="IPR050472">
    <property type="entry name" value="Anth_synth/Amidotransfase"/>
</dbReference>
<evidence type="ECO:0000256" key="5">
    <source>
        <dbReference type="ARBA" id="ARBA00022962"/>
    </source>
</evidence>
<dbReference type="PANTHER" id="PTHR43418:SF4">
    <property type="entry name" value="MULTIFUNCTIONAL TRYPTOPHAN BIOSYNTHESIS PROTEIN"/>
    <property type="match status" value="1"/>
</dbReference>
<evidence type="ECO:0000256" key="6">
    <source>
        <dbReference type="ARBA" id="ARBA00023141"/>
    </source>
</evidence>
<protein>
    <recommendedName>
        <fullName evidence="2">anthranilate synthase</fullName>
        <ecNumber evidence="2">4.1.3.27</ecNumber>
    </recommendedName>
</protein>
<dbReference type="Gene3D" id="3.40.50.880">
    <property type="match status" value="1"/>
</dbReference>
<dbReference type="EC" id="4.1.3.27" evidence="2"/>
<evidence type="ECO:0000259" key="9">
    <source>
        <dbReference type="Pfam" id="PF00117"/>
    </source>
</evidence>
<proteinExistence type="predicted"/>
<dbReference type="PRINTS" id="PR00096">
    <property type="entry name" value="GATASE"/>
</dbReference>
<comment type="caution">
    <text evidence="10">The sequence shown here is derived from an EMBL/GenBank/DDBJ whole genome shotgun (WGS) entry which is preliminary data.</text>
</comment>
<evidence type="ECO:0000256" key="8">
    <source>
        <dbReference type="ARBA" id="ARBA00047683"/>
    </source>
</evidence>
<feature type="domain" description="Glutamine amidotransferase" evidence="9">
    <location>
        <begin position="5"/>
        <end position="188"/>
    </location>
</feature>
<dbReference type="PROSITE" id="PS51273">
    <property type="entry name" value="GATASE_TYPE_1"/>
    <property type="match status" value="1"/>
</dbReference>
<dbReference type="GO" id="GO:0000162">
    <property type="term" value="P:L-tryptophan biosynthetic process"/>
    <property type="evidence" value="ECO:0007669"/>
    <property type="project" value="UniProtKB-KW"/>
</dbReference>
<dbReference type="InterPro" id="IPR029062">
    <property type="entry name" value="Class_I_gatase-like"/>
</dbReference>
<dbReference type="PRINTS" id="PR00097">
    <property type="entry name" value="ANTSNTHASEII"/>
</dbReference>
<dbReference type="Pfam" id="PF00117">
    <property type="entry name" value="GATase"/>
    <property type="match status" value="1"/>
</dbReference>
<comment type="pathway">
    <text evidence="1">Amino-acid biosynthesis; L-tryptophan biosynthesis; L-tryptophan from chorismate: step 1/5.</text>
</comment>
<name>A0A099T3J3_METMT</name>
<dbReference type="EMBL" id="JRHO01000005">
    <property type="protein sequence ID" value="KGK99449.1"/>
    <property type="molecule type" value="Genomic_DNA"/>
</dbReference>
<evidence type="ECO:0000313" key="10">
    <source>
        <dbReference type="EMBL" id="KGK99449.1"/>
    </source>
</evidence>
<dbReference type="AlphaFoldDB" id="A0A099T3J3"/>
<keyword evidence="6" id="KW-0057">Aromatic amino acid biosynthesis</keyword>
<dbReference type="PRINTS" id="PR00099">
    <property type="entry name" value="CPSGATASE"/>
</dbReference>
<evidence type="ECO:0000256" key="3">
    <source>
        <dbReference type="ARBA" id="ARBA00022605"/>
    </source>
</evidence>
<organism evidence="10 11">
    <name type="scientific">Methanococcoides methylutens</name>
    <dbReference type="NCBI Taxonomy" id="2226"/>
    <lineage>
        <taxon>Archaea</taxon>
        <taxon>Methanobacteriati</taxon>
        <taxon>Methanobacteriota</taxon>
        <taxon>Stenosarchaea group</taxon>
        <taxon>Methanomicrobia</taxon>
        <taxon>Methanosarcinales</taxon>
        <taxon>Methanosarcinaceae</taxon>
        <taxon>Methanococcoides</taxon>
    </lineage>
</organism>
<evidence type="ECO:0000256" key="7">
    <source>
        <dbReference type="ARBA" id="ARBA00023239"/>
    </source>
</evidence>
<keyword evidence="5" id="KW-0315">Glutamine amidotransferase</keyword>
<dbReference type="GO" id="GO:0005829">
    <property type="term" value="C:cytosol"/>
    <property type="evidence" value="ECO:0007669"/>
    <property type="project" value="TreeGrafter"/>
</dbReference>
<keyword evidence="4" id="KW-0822">Tryptophan biosynthesis</keyword>
<evidence type="ECO:0000256" key="4">
    <source>
        <dbReference type="ARBA" id="ARBA00022822"/>
    </source>
</evidence>
<dbReference type="FunFam" id="3.40.50.880:FF:000003">
    <property type="entry name" value="Anthranilate synthase component II"/>
    <property type="match status" value="1"/>
</dbReference>
<dbReference type="Proteomes" id="UP000029859">
    <property type="component" value="Unassembled WGS sequence"/>
</dbReference>
<gene>
    <name evidence="10" type="ORF">LI82_01455</name>
</gene>
<reference evidence="10 11" key="1">
    <citation type="submission" date="2014-09" db="EMBL/GenBank/DDBJ databases">
        <title>Draft genome sequence of an obligately methylotrophic methanogen, Methanococcoides methylutens, isolated from marine sediment.</title>
        <authorList>
            <person name="Guan Y."/>
            <person name="Ngugi D.K."/>
            <person name="Blom J."/>
            <person name="Ali S."/>
            <person name="Ferry J.G."/>
            <person name="Stingl U."/>
        </authorList>
    </citation>
    <scope>NUCLEOTIDE SEQUENCE [LARGE SCALE GENOMIC DNA]</scope>
    <source>
        <strain evidence="10 11">DSM 2657</strain>
    </source>
</reference>
<dbReference type="CDD" id="cd01743">
    <property type="entry name" value="GATase1_Anthranilate_Synthase"/>
    <property type="match status" value="1"/>
</dbReference>
<dbReference type="InterPro" id="IPR006221">
    <property type="entry name" value="TrpG/PapA_dom"/>
</dbReference>
<dbReference type="SUPFAM" id="SSF52317">
    <property type="entry name" value="Class I glutamine amidotransferase-like"/>
    <property type="match status" value="1"/>
</dbReference>
<evidence type="ECO:0000313" key="11">
    <source>
        <dbReference type="Proteomes" id="UP000029859"/>
    </source>
</evidence>
<dbReference type="RefSeq" id="WP_048193187.1">
    <property type="nucleotide sequence ID" value="NZ_CAAGSM010000007.1"/>
</dbReference>
<comment type="catalytic activity">
    <reaction evidence="8">
        <text>chorismate + L-glutamine = anthranilate + pyruvate + L-glutamate + H(+)</text>
        <dbReference type="Rhea" id="RHEA:21732"/>
        <dbReference type="ChEBI" id="CHEBI:15361"/>
        <dbReference type="ChEBI" id="CHEBI:15378"/>
        <dbReference type="ChEBI" id="CHEBI:16567"/>
        <dbReference type="ChEBI" id="CHEBI:29748"/>
        <dbReference type="ChEBI" id="CHEBI:29985"/>
        <dbReference type="ChEBI" id="CHEBI:58359"/>
        <dbReference type="EC" id="4.1.3.27"/>
    </reaction>
</comment>
<accession>A0A099T3J3</accession>
<dbReference type="PANTHER" id="PTHR43418">
    <property type="entry name" value="MULTIFUNCTIONAL TRYPTOPHAN BIOSYNTHESIS PROTEIN-RELATED"/>
    <property type="match status" value="1"/>
</dbReference>
<dbReference type="GO" id="GO:0004049">
    <property type="term" value="F:anthranilate synthase activity"/>
    <property type="evidence" value="ECO:0007669"/>
    <property type="project" value="UniProtKB-EC"/>
</dbReference>
<keyword evidence="11" id="KW-1185">Reference proteome</keyword>
<dbReference type="OrthoDB" id="3321at2157"/>
<evidence type="ECO:0000256" key="1">
    <source>
        <dbReference type="ARBA" id="ARBA00004873"/>
    </source>
</evidence>
<sequence length="196" mass="21259">MKILFVNNRDSFVWNLVDYVSMFESDTLVVPNTISVDEVREISPDAIVISPGPGNPGNSRDVGSCIEIIHEFGDRVPILGVCFGHQSINTAFGGSVGHSKGGPVHGKASIVIHDTSSLFDGVPTSFYAGRYHSLSVERLAEDLEITAQDENGLIMGIKHKEHPIYGVQFHPESVLTPEGLKLIENFLKIAGMGTKD</sequence>
<evidence type="ECO:0000256" key="2">
    <source>
        <dbReference type="ARBA" id="ARBA00012266"/>
    </source>
</evidence>
<dbReference type="NCBIfam" id="TIGR00566">
    <property type="entry name" value="trpG_papA"/>
    <property type="match status" value="1"/>
</dbReference>
<keyword evidence="7" id="KW-0456">Lyase</keyword>